<feature type="region of interest" description="Disordered" evidence="1">
    <location>
        <begin position="92"/>
        <end position="126"/>
    </location>
</feature>
<sequence>MQLVEKSIDDKSHKLFNIRDELASLSEQARKMPYEINQLSDDQAENISEFLLLCEHLNTCTKRNSNPEGNINPNKVAGDIPLAPSAINISSVSMDMPKPESKDKGKSQANKKDVNSSKEKKSTSSTKVRKIIFGKPAGSTNKVPSGTKVFSSFPVGKQNPKEEEYLAFTKYIYNLPEESGETFGVLGTTSLFPRILIFPNESPGFTAQLFEFDYLDRVYAKPDLQEISKLPEQLSKILCTR</sequence>
<dbReference type="EMBL" id="JACXVP010000010">
    <property type="protein sequence ID" value="KAG5579428.1"/>
    <property type="molecule type" value="Genomic_DNA"/>
</dbReference>
<dbReference type="AlphaFoldDB" id="A0A9J5WWH5"/>
<gene>
    <name evidence="2" type="ORF">H5410_050055</name>
</gene>
<feature type="compositionally biased region" description="Basic and acidic residues" evidence="1">
    <location>
        <begin position="97"/>
        <end position="122"/>
    </location>
</feature>
<evidence type="ECO:0000313" key="3">
    <source>
        <dbReference type="Proteomes" id="UP000824120"/>
    </source>
</evidence>
<protein>
    <submittedName>
        <fullName evidence="2">Uncharacterized protein</fullName>
    </submittedName>
</protein>
<reference evidence="2 3" key="1">
    <citation type="submission" date="2020-09" db="EMBL/GenBank/DDBJ databases">
        <title>De no assembly of potato wild relative species, Solanum commersonii.</title>
        <authorList>
            <person name="Cho K."/>
        </authorList>
    </citation>
    <scope>NUCLEOTIDE SEQUENCE [LARGE SCALE GENOMIC DNA]</scope>
    <source>
        <strain evidence="2">LZ3.2</strain>
        <tissue evidence="2">Leaf</tissue>
    </source>
</reference>
<proteinExistence type="predicted"/>
<name>A0A9J5WWH5_SOLCO</name>
<accession>A0A9J5WWH5</accession>
<evidence type="ECO:0000256" key="1">
    <source>
        <dbReference type="SAM" id="MobiDB-lite"/>
    </source>
</evidence>
<keyword evidence="3" id="KW-1185">Reference proteome</keyword>
<dbReference type="Proteomes" id="UP000824120">
    <property type="component" value="Chromosome 10"/>
</dbReference>
<comment type="caution">
    <text evidence="2">The sequence shown here is derived from an EMBL/GenBank/DDBJ whole genome shotgun (WGS) entry which is preliminary data.</text>
</comment>
<organism evidence="2 3">
    <name type="scientific">Solanum commersonii</name>
    <name type="common">Commerson's wild potato</name>
    <name type="synonym">Commerson's nightshade</name>
    <dbReference type="NCBI Taxonomy" id="4109"/>
    <lineage>
        <taxon>Eukaryota</taxon>
        <taxon>Viridiplantae</taxon>
        <taxon>Streptophyta</taxon>
        <taxon>Embryophyta</taxon>
        <taxon>Tracheophyta</taxon>
        <taxon>Spermatophyta</taxon>
        <taxon>Magnoliopsida</taxon>
        <taxon>eudicotyledons</taxon>
        <taxon>Gunneridae</taxon>
        <taxon>Pentapetalae</taxon>
        <taxon>asterids</taxon>
        <taxon>lamiids</taxon>
        <taxon>Solanales</taxon>
        <taxon>Solanaceae</taxon>
        <taxon>Solanoideae</taxon>
        <taxon>Solaneae</taxon>
        <taxon>Solanum</taxon>
    </lineage>
</organism>
<evidence type="ECO:0000313" key="2">
    <source>
        <dbReference type="EMBL" id="KAG5579428.1"/>
    </source>
</evidence>